<dbReference type="EMBL" id="CP025938">
    <property type="protein sequence ID" value="AUS04127.1"/>
    <property type="molecule type" value="Genomic_DNA"/>
</dbReference>
<accession>A0A2I7SE05</accession>
<evidence type="ECO:0008006" key="3">
    <source>
        <dbReference type="Google" id="ProtNLM"/>
    </source>
</evidence>
<sequence>MNKNLFIFSFKMKQFLKNGLLFLILFFILEKGTYCFLEKAPKREYDKRLELIINGKMNKEVVVLGSSRGGGNILAEQIEKETGFTSYNLSYQGANITFQEFILRTLLTFNKVPKKVVLAIDNPHEFTIVPSLNFRLDRLYPLSKYNYINNELISQKDRSILSKFFYLDRINTSNFKIEIINAPSLNPMESRGSRPVIKRKKTKDLIFSNKSSDYSTKDESPKYVNAFKNIQILCKENNIQLIFVFSPNFHVFNYQFKNRFETLMLEGNKVVVYDSLNPIYENKSYFYDESHLLKEGAEVFTSEISAFINNNK</sequence>
<organism evidence="1 2">
    <name type="scientific">Pseudotamlana carrageenivorans</name>
    <dbReference type="NCBI Taxonomy" id="2069432"/>
    <lineage>
        <taxon>Bacteria</taxon>
        <taxon>Pseudomonadati</taxon>
        <taxon>Bacteroidota</taxon>
        <taxon>Flavobacteriia</taxon>
        <taxon>Flavobacteriales</taxon>
        <taxon>Flavobacteriaceae</taxon>
        <taxon>Pseudotamlana</taxon>
    </lineage>
</organism>
<evidence type="ECO:0000313" key="2">
    <source>
        <dbReference type="Proteomes" id="UP000236592"/>
    </source>
</evidence>
<gene>
    <name evidence="1" type="ORF">C1A40_00915</name>
</gene>
<dbReference type="KEGG" id="taj:C1A40_00915"/>
<evidence type="ECO:0000313" key="1">
    <source>
        <dbReference type="EMBL" id="AUS04127.1"/>
    </source>
</evidence>
<name>A0A2I7SE05_9FLAO</name>
<keyword evidence="2" id="KW-1185">Reference proteome</keyword>
<dbReference type="AlphaFoldDB" id="A0A2I7SE05"/>
<reference evidence="2" key="1">
    <citation type="submission" date="2018-01" db="EMBL/GenBank/DDBJ databases">
        <title>Complete genome of Tamlana sp. UJ94.</title>
        <authorList>
            <person name="Jung J."/>
            <person name="Chung D."/>
            <person name="Bae S.S."/>
            <person name="Baek K."/>
        </authorList>
    </citation>
    <scope>NUCLEOTIDE SEQUENCE [LARGE SCALE GENOMIC DNA]</scope>
    <source>
        <strain evidence="2">UJ94</strain>
    </source>
</reference>
<protein>
    <recommendedName>
        <fullName evidence="3">DUF1574 domain-containing protein</fullName>
    </recommendedName>
</protein>
<dbReference type="Proteomes" id="UP000236592">
    <property type="component" value="Chromosome"/>
</dbReference>
<proteinExistence type="predicted"/>